<comment type="caution">
    <text evidence="5">The sequence shown here is derived from an EMBL/GenBank/DDBJ whole genome shotgun (WGS) entry which is preliminary data.</text>
</comment>
<dbReference type="Proteomes" id="UP000823388">
    <property type="component" value="Chromosome 2N"/>
</dbReference>
<feature type="compositionally biased region" description="Polar residues" evidence="3">
    <location>
        <begin position="16"/>
        <end position="28"/>
    </location>
</feature>
<dbReference type="AlphaFoldDB" id="A0A8T0VU72"/>
<dbReference type="PROSITE" id="PS00018">
    <property type="entry name" value="EF_HAND_1"/>
    <property type="match status" value="2"/>
</dbReference>
<dbReference type="GO" id="GO:0005509">
    <property type="term" value="F:calcium ion binding"/>
    <property type="evidence" value="ECO:0007669"/>
    <property type="project" value="InterPro"/>
</dbReference>
<feature type="domain" description="EF-hand" evidence="4">
    <location>
        <begin position="44"/>
        <end position="79"/>
    </location>
</feature>
<evidence type="ECO:0000256" key="1">
    <source>
        <dbReference type="ARBA" id="ARBA00022737"/>
    </source>
</evidence>
<keyword evidence="2" id="KW-0106">Calcium</keyword>
<reference evidence="5" key="1">
    <citation type="submission" date="2020-05" db="EMBL/GenBank/DDBJ databases">
        <title>WGS assembly of Panicum virgatum.</title>
        <authorList>
            <person name="Lovell J.T."/>
            <person name="Jenkins J."/>
            <person name="Shu S."/>
            <person name="Juenger T.E."/>
            <person name="Schmutz J."/>
        </authorList>
    </citation>
    <scope>NUCLEOTIDE SEQUENCE</scope>
    <source>
        <strain evidence="5">AP13</strain>
    </source>
</reference>
<dbReference type="Pfam" id="PF13202">
    <property type="entry name" value="EF-hand_5"/>
    <property type="match status" value="1"/>
</dbReference>
<organism evidence="5 6">
    <name type="scientific">Panicum virgatum</name>
    <name type="common">Blackwell switchgrass</name>
    <dbReference type="NCBI Taxonomy" id="38727"/>
    <lineage>
        <taxon>Eukaryota</taxon>
        <taxon>Viridiplantae</taxon>
        <taxon>Streptophyta</taxon>
        <taxon>Embryophyta</taxon>
        <taxon>Tracheophyta</taxon>
        <taxon>Spermatophyta</taxon>
        <taxon>Magnoliopsida</taxon>
        <taxon>Liliopsida</taxon>
        <taxon>Poales</taxon>
        <taxon>Poaceae</taxon>
        <taxon>PACMAD clade</taxon>
        <taxon>Panicoideae</taxon>
        <taxon>Panicodae</taxon>
        <taxon>Paniceae</taxon>
        <taxon>Panicinae</taxon>
        <taxon>Panicum</taxon>
        <taxon>Panicum sect. Hiantes</taxon>
    </lineage>
</organism>
<evidence type="ECO:0000313" key="5">
    <source>
        <dbReference type="EMBL" id="KAG2638405.1"/>
    </source>
</evidence>
<dbReference type="PANTHER" id="PTHR23050">
    <property type="entry name" value="CALCIUM BINDING PROTEIN"/>
    <property type="match status" value="1"/>
</dbReference>
<dbReference type="Gene3D" id="1.10.238.10">
    <property type="entry name" value="EF-hand"/>
    <property type="match status" value="1"/>
</dbReference>
<protein>
    <recommendedName>
        <fullName evidence="4">EF-hand domain-containing protein</fullName>
    </recommendedName>
</protein>
<evidence type="ECO:0000256" key="3">
    <source>
        <dbReference type="SAM" id="MobiDB-lite"/>
    </source>
</evidence>
<dbReference type="EMBL" id="CM029040">
    <property type="protein sequence ID" value="KAG2638405.1"/>
    <property type="molecule type" value="Genomic_DNA"/>
</dbReference>
<evidence type="ECO:0000259" key="4">
    <source>
        <dbReference type="PROSITE" id="PS50222"/>
    </source>
</evidence>
<name>A0A8T0VU72_PANVG</name>
<proteinExistence type="predicted"/>
<sequence>MLPAPGTTIKGGIDRSTCTPTRTASKKSTPAMAIRGVASSREDMTLEEFKEWLKQFDADGDGRISRNELREALRRRGGWFTTWRSGRALRHADKNNSGFLDDSEIENLVAFAQKDLGMKVSTW</sequence>
<evidence type="ECO:0000256" key="2">
    <source>
        <dbReference type="ARBA" id="ARBA00022837"/>
    </source>
</evidence>
<dbReference type="InterPro" id="IPR018247">
    <property type="entry name" value="EF_Hand_1_Ca_BS"/>
</dbReference>
<dbReference type="InterPro" id="IPR011992">
    <property type="entry name" value="EF-hand-dom_pair"/>
</dbReference>
<dbReference type="InterPro" id="IPR002048">
    <property type="entry name" value="EF_hand_dom"/>
</dbReference>
<dbReference type="CDD" id="cd00051">
    <property type="entry name" value="EFh"/>
    <property type="match status" value="1"/>
</dbReference>
<dbReference type="Pfam" id="PF13405">
    <property type="entry name" value="EF-hand_6"/>
    <property type="match status" value="1"/>
</dbReference>
<evidence type="ECO:0000313" key="6">
    <source>
        <dbReference type="Proteomes" id="UP000823388"/>
    </source>
</evidence>
<keyword evidence="6" id="KW-1185">Reference proteome</keyword>
<dbReference type="OrthoDB" id="26525at2759"/>
<accession>A0A8T0VU72</accession>
<dbReference type="InterPro" id="IPR050145">
    <property type="entry name" value="Centrin_CML-like"/>
</dbReference>
<keyword evidence="1" id="KW-0677">Repeat</keyword>
<dbReference type="PROSITE" id="PS50222">
    <property type="entry name" value="EF_HAND_2"/>
    <property type="match status" value="1"/>
</dbReference>
<dbReference type="SMART" id="SM00054">
    <property type="entry name" value="EFh"/>
    <property type="match status" value="2"/>
</dbReference>
<gene>
    <name evidence="5" type="ORF">PVAP13_2NG592400</name>
</gene>
<feature type="region of interest" description="Disordered" evidence="3">
    <location>
        <begin position="1"/>
        <end position="37"/>
    </location>
</feature>
<dbReference type="SUPFAM" id="SSF47473">
    <property type="entry name" value="EF-hand"/>
    <property type="match status" value="1"/>
</dbReference>